<protein>
    <submittedName>
        <fullName evidence="1">Uncharacterized protein</fullName>
    </submittedName>
</protein>
<proteinExistence type="predicted"/>
<gene>
    <name evidence="1" type="ORF">AL01_09380</name>
</gene>
<comment type="caution">
    <text evidence="1">The sequence shown here is derived from an EMBL/GenBank/DDBJ whole genome shotgun (WGS) entry which is preliminary data.</text>
</comment>
<organism evidence="1 2">
    <name type="scientific">Bombella intestini</name>
    <dbReference type="NCBI Taxonomy" id="1539051"/>
    <lineage>
        <taxon>Bacteria</taxon>
        <taxon>Pseudomonadati</taxon>
        <taxon>Pseudomonadota</taxon>
        <taxon>Alphaproteobacteria</taxon>
        <taxon>Acetobacterales</taxon>
        <taxon>Acetobacteraceae</taxon>
        <taxon>Bombella</taxon>
    </lineage>
</organism>
<reference evidence="1 2" key="1">
    <citation type="journal article" date="2016" name="PLoS ONE">
        <title>Whole-Genome Sequence Analysis of Bombella intestini LMG 28161T, a Novel Acetic Acid Bacterium Isolated from the Crop of a Red-Tailed Bumble Bee, Bombus lapidarius.</title>
        <authorList>
            <person name="Li L."/>
            <person name="Illeghems K."/>
            <person name="Van Kerrebroeck S."/>
            <person name="Borremans W."/>
            <person name="Cleenwerck I."/>
            <person name="Smagghe G."/>
            <person name="De Vuyst L."/>
            <person name="Vandamme P."/>
        </authorList>
    </citation>
    <scope>NUCLEOTIDE SEQUENCE [LARGE SCALE GENOMIC DNA]</scope>
    <source>
        <strain evidence="1 2">R-52487</strain>
    </source>
</reference>
<dbReference type="STRING" id="1539051.AL01_09380"/>
<accession>A0A1S8GN14</accession>
<sequence length="94" mass="10644">MEDFLESPGFGQTLKNNSIRNSQIIKGDKVYKAVKNIRNADGEVVIRKGDSFYIDTAHDDHLEVFSKFRAERPVVNLDGSINDKKTVSAKGRRF</sequence>
<dbReference type="Proteomes" id="UP000200980">
    <property type="component" value="Unassembled WGS sequence"/>
</dbReference>
<keyword evidence="2" id="KW-1185">Reference proteome</keyword>
<dbReference type="AlphaFoldDB" id="A0A1S8GN14"/>
<name>A0A1S8GN14_9PROT</name>
<dbReference type="EMBL" id="JATM01000007">
    <property type="protein sequence ID" value="OOL17012.1"/>
    <property type="molecule type" value="Genomic_DNA"/>
</dbReference>
<evidence type="ECO:0000313" key="2">
    <source>
        <dbReference type="Proteomes" id="UP000200980"/>
    </source>
</evidence>
<evidence type="ECO:0000313" key="1">
    <source>
        <dbReference type="EMBL" id="OOL17012.1"/>
    </source>
</evidence>